<accession>A0AAN9J7S6</accession>
<evidence type="ECO:0000313" key="2">
    <source>
        <dbReference type="Proteomes" id="UP001359559"/>
    </source>
</evidence>
<dbReference type="EMBL" id="JAYKXN010000004">
    <property type="protein sequence ID" value="KAK7293264.1"/>
    <property type="molecule type" value="Genomic_DNA"/>
</dbReference>
<proteinExistence type="predicted"/>
<dbReference type="AlphaFoldDB" id="A0AAN9J7S6"/>
<keyword evidence="2" id="KW-1185">Reference proteome</keyword>
<comment type="caution">
    <text evidence="1">The sequence shown here is derived from an EMBL/GenBank/DDBJ whole genome shotgun (WGS) entry which is preliminary data.</text>
</comment>
<name>A0AAN9J7S6_CLITE</name>
<dbReference type="Proteomes" id="UP001359559">
    <property type="component" value="Unassembled WGS sequence"/>
</dbReference>
<evidence type="ECO:0000313" key="1">
    <source>
        <dbReference type="EMBL" id="KAK7293264.1"/>
    </source>
</evidence>
<reference evidence="1 2" key="1">
    <citation type="submission" date="2024-01" db="EMBL/GenBank/DDBJ databases">
        <title>The genomes of 5 underutilized Papilionoideae crops provide insights into root nodulation and disease resistance.</title>
        <authorList>
            <person name="Yuan L."/>
        </authorList>
    </citation>
    <scope>NUCLEOTIDE SEQUENCE [LARGE SCALE GENOMIC DNA]</scope>
    <source>
        <strain evidence="1">LY-2023</strain>
        <tissue evidence="1">Leaf</tissue>
    </source>
</reference>
<organism evidence="1 2">
    <name type="scientific">Clitoria ternatea</name>
    <name type="common">Butterfly pea</name>
    <dbReference type="NCBI Taxonomy" id="43366"/>
    <lineage>
        <taxon>Eukaryota</taxon>
        <taxon>Viridiplantae</taxon>
        <taxon>Streptophyta</taxon>
        <taxon>Embryophyta</taxon>
        <taxon>Tracheophyta</taxon>
        <taxon>Spermatophyta</taxon>
        <taxon>Magnoliopsida</taxon>
        <taxon>eudicotyledons</taxon>
        <taxon>Gunneridae</taxon>
        <taxon>Pentapetalae</taxon>
        <taxon>rosids</taxon>
        <taxon>fabids</taxon>
        <taxon>Fabales</taxon>
        <taxon>Fabaceae</taxon>
        <taxon>Papilionoideae</taxon>
        <taxon>50 kb inversion clade</taxon>
        <taxon>NPAAA clade</taxon>
        <taxon>indigoferoid/millettioid clade</taxon>
        <taxon>Phaseoleae</taxon>
        <taxon>Clitoria</taxon>
    </lineage>
</organism>
<sequence>MGGESMFKGKLFMADGVGISLEKVYGLEKRSSPLLLNNCAYCSSPEHDADTNINGDEASFSASEGLSYTRSFYEFYNEQRRWTKLPSVHCH</sequence>
<protein>
    <submittedName>
        <fullName evidence="1">Uncharacterized protein</fullName>
    </submittedName>
</protein>
<gene>
    <name evidence="1" type="ORF">RJT34_16127</name>
</gene>